<keyword evidence="2" id="KW-1185">Reference proteome</keyword>
<dbReference type="EMBL" id="EQ973791">
    <property type="protein sequence ID" value="EEF46945.1"/>
    <property type="molecule type" value="Genomic_DNA"/>
</dbReference>
<evidence type="ECO:0000313" key="1">
    <source>
        <dbReference type="EMBL" id="EEF46945.1"/>
    </source>
</evidence>
<reference evidence="2" key="1">
    <citation type="journal article" date="2010" name="Nat. Biotechnol.">
        <title>Draft genome sequence of the oilseed species Ricinus communis.</title>
        <authorList>
            <person name="Chan A.P."/>
            <person name="Crabtree J."/>
            <person name="Zhao Q."/>
            <person name="Lorenzi H."/>
            <person name="Orvis J."/>
            <person name="Puiu D."/>
            <person name="Melake-Berhan A."/>
            <person name="Jones K.M."/>
            <person name="Redman J."/>
            <person name="Chen G."/>
            <person name="Cahoon E.B."/>
            <person name="Gedil M."/>
            <person name="Stanke M."/>
            <person name="Haas B.J."/>
            <person name="Wortman J.R."/>
            <person name="Fraser-Liggett C.M."/>
            <person name="Ravel J."/>
            <person name="Rabinowicz P.D."/>
        </authorList>
    </citation>
    <scope>NUCLEOTIDE SEQUENCE [LARGE SCALE GENOMIC DNA]</scope>
    <source>
        <strain evidence="2">cv. Hale</strain>
    </source>
</reference>
<evidence type="ECO:0000313" key="2">
    <source>
        <dbReference type="Proteomes" id="UP000008311"/>
    </source>
</evidence>
<dbReference type="Proteomes" id="UP000008311">
    <property type="component" value="Unassembled WGS sequence"/>
</dbReference>
<protein>
    <submittedName>
        <fullName evidence="1">Uncharacterized protein</fullName>
    </submittedName>
</protein>
<accession>B9RP27</accession>
<dbReference type="InParanoid" id="B9RP27"/>
<dbReference type="AlphaFoldDB" id="B9RP27"/>
<gene>
    <name evidence="1" type="ORF">RCOM_0923710</name>
</gene>
<name>B9RP27_RICCO</name>
<sequence length="56" mass="6385">MSRLFLLAAVRNDEGEGDRWRQREMGVGRELWRLEEVAAVVGWSKIGGREGEGRRG</sequence>
<proteinExistence type="predicted"/>
<organism evidence="1 2">
    <name type="scientific">Ricinus communis</name>
    <name type="common">Castor bean</name>
    <dbReference type="NCBI Taxonomy" id="3988"/>
    <lineage>
        <taxon>Eukaryota</taxon>
        <taxon>Viridiplantae</taxon>
        <taxon>Streptophyta</taxon>
        <taxon>Embryophyta</taxon>
        <taxon>Tracheophyta</taxon>
        <taxon>Spermatophyta</taxon>
        <taxon>Magnoliopsida</taxon>
        <taxon>eudicotyledons</taxon>
        <taxon>Gunneridae</taxon>
        <taxon>Pentapetalae</taxon>
        <taxon>rosids</taxon>
        <taxon>fabids</taxon>
        <taxon>Malpighiales</taxon>
        <taxon>Euphorbiaceae</taxon>
        <taxon>Acalyphoideae</taxon>
        <taxon>Acalypheae</taxon>
        <taxon>Ricinus</taxon>
    </lineage>
</organism>